<sequence length="194" mass="22669">EQVKDIDERLGLVETHSTQNIRGITNITKQIDCLKFEDKDLDIIGLTETWPKDENLVYYPTSANQKKLRTHVTKWIIQELNNYIVKDRHYTIVMENFNVTFNPKIDRFNINIKARNRSDKPESQILRFLDNNSIQEVKSRIDQIWVSDNLADQLFCADIIPSDLESHSDHACAIAEIEDNILKYTKSITDSIKF</sequence>
<reference evidence="1" key="1">
    <citation type="submission" date="2021-06" db="EMBL/GenBank/DDBJ databases">
        <authorList>
            <person name="Kallberg Y."/>
            <person name="Tangrot J."/>
            <person name="Rosling A."/>
        </authorList>
    </citation>
    <scope>NUCLEOTIDE SEQUENCE</scope>
    <source>
        <strain evidence="1">AZ414A</strain>
    </source>
</reference>
<keyword evidence="2" id="KW-1185">Reference proteome</keyword>
<dbReference type="Proteomes" id="UP000789706">
    <property type="component" value="Unassembled WGS sequence"/>
</dbReference>
<evidence type="ECO:0000313" key="1">
    <source>
        <dbReference type="EMBL" id="CAG8609400.1"/>
    </source>
</evidence>
<comment type="caution">
    <text evidence="1">The sequence shown here is derived from an EMBL/GenBank/DDBJ whole genome shotgun (WGS) entry which is preliminary data.</text>
</comment>
<proteinExistence type="predicted"/>
<accession>A0A9N9GL06</accession>
<name>A0A9N9GL06_9GLOM</name>
<gene>
    <name evidence="1" type="ORF">DEBURN_LOCUS9905</name>
</gene>
<protein>
    <submittedName>
        <fullName evidence="1">11964_t:CDS:1</fullName>
    </submittedName>
</protein>
<dbReference type="EMBL" id="CAJVPK010002256">
    <property type="protein sequence ID" value="CAG8609400.1"/>
    <property type="molecule type" value="Genomic_DNA"/>
</dbReference>
<evidence type="ECO:0000313" key="2">
    <source>
        <dbReference type="Proteomes" id="UP000789706"/>
    </source>
</evidence>
<dbReference type="Gene3D" id="3.60.10.10">
    <property type="entry name" value="Endonuclease/exonuclease/phosphatase"/>
    <property type="match status" value="1"/>
</dbReference>
<dbReference type="InterPro" id="IPR036691">
    <property type="entry name" value="Endo/exonu/phosph_ase_sf"/>
</dbReference>
<feature type="non-terminal residue" evidence="1">
    <location>
        <position position="194"/>
    </location>
</feature>
<organism evidence="1 2">
    <name type="scientific">Diversispora eburnea</name>
    <dbReference type="NCBI Taxonomy" id="1213867"/>
    <lineage>
        <taxon>Eukaryota</taxon>
        <taxon>Fungi</taxon>
        <taxon>Fungi incertae sedis</taxon>
        <taxon>Mucoromycota</taxon>
        <taxon>Glomeromycotina</taxon>
        <taxon>Glomeromycetes</taxon>
        <taxon>Diversisporales</taxon>
        <taxon>Diversisporaceae</taxon>
        <taxon>Diversispora</taxon>
    </lineage>
</organism>
<dbReference type="AlphaFoldDB" id="A0A9N9GL06"/>
<dbReference type="SUPFAM" id="SSF56219">
    <property type="entry name" value="DNase I-like"/>
    <property type="match status" value="1"/>
</dbReference>